<keyword evidence="3" id="KW-1185">Reference proteome</keyword>
<comment type="caution">
    <text evidence="2">The sequence shown here is derived from an EMBL/GenBank/DDBJ whole genome shotgun (WGS) entry which is preliminary data.</text>
</comment>
<name>A0AAD6G8D1_9EURO</name>
<dbReference type="AlphaFoldDB" id="A0AAD6G8D1"/>
<evidence type="ECO:0000256" key="1">
    <source>
        <dbReference type="PROSITE-ProRule" id="PRU00023"/>
    </source>
</evidence>
<dbReference type="EMBL" id="JAQIZZ010000008">
    <property type="protein sequence ID" value="KAJ5523896.1"/>
    <property type="molecule type" value="Genomic_DNA"/>
</dbReference>
<dbReference type="Proteomes" id="UP001220324">
    <property type="component" value="Unassembled WGS sequence"/>
</dbReference>
<dbReference type="SUPFAM" id="SSF48403">
    <property type="entry name" value="Ankyrin repeat"/>
    <property type="match status" value="1"/>
</dbReference>
<protein>
    <submittedName>
        <fullName evidence="2">Uncharacterized protein</fullName>
    </submittedName>
</protein>
<dbReference type="Gene3D" id="1.25.40.20">
    <property type="entry name" value="Ankyrin repeat-containing domain"/>
    <property type="match status" value="1"/>
</dbReference>
<dbReference type="PROSITE" id="PS50297">
    <property type="entry name" value="ANK_REP_REGION"/>
    <property type="match status" value="1"/>
</dbReference>
<gene>
    <name evidence="2" type="ORF">N7494_010546</name>
</gene>
<feature type="repeat" description="ANK" evidence="1">
    <location>
        <begin position="156"/>
        <end position="186"/>
    </location>
</feature>
<organism evidence="2 3">
    <name type="scientific">Penicillium frequentans</name>
    <dbReference type="NCBI Taxonomy" id="3151616"/>
    <lineage>
        <taxon>Eukaryota</taxon>
        <taxon>Fungi</taxon>
        <taxon>Dikarya</taxon>
        <taxon>Ascomycota</taxon>
        <taxon>Pezizomycotina</taxon>
        <taxon>Eurotiomycetes</taxon>
        <taxon>Eurotiomycetidae</taxon>
        <taxon>Eurotiales</taxon>
        <taxon>Aspergillaceae</taxon>
        <taxon>Penicillium</taxon>
    </lineage>
</organism>
<dbReference type="InterPro" id="IPR002110">
    <property type="entry name" value="Ankyrin_rpt"/>
</dbReference>
<dbReference type="InterPro" id="IPR036770">
    <property type="entry name" value="Ankyrin_rpt-contain_sf"/>
</dbReference>
<proteinExistence type="predicted"/>
<dbReference type="PROSITE" id="PS50088">
    <property type="entry name" value="ANK_REPEAT"/>
    <property type="match status" value="1"/>
</dbReference>
<sequence>MSRTTLKSLPLEVLLGITENLTMKEYCTLLRSDKWVYYMLINNVLPHAFKTKCWNQALDHAIRVNNEVAVRQILELRLRKEHEEDSSLMNKTLCEAISCGNSAMVEMLLGYDVSANPIAGEENDRLWSELIFYENVEMLEILVKFGLDVNRPLEFDKKYPIHRAAEWGRDLCFIEALIAKGADIFT</sequence>
<evidence type="ECO:0000313" key="2">
    <source>
        <dbReference type="EMBL" id="KAJ5523896.1"/>
    </source>
</evidence>
<accession>A0AAD6G8D1</accession>
<reference evidence="2 3" key="1">
    <citation type="journal article" date="2023" name="IMA Fungus">
        <title>Comparative genomic study of the Penicillium genus elucidates a diverse pangenome and 15 lateral gene transfer events.</title>
        <authorList>
            <person name="Petersen C."/>
            <person name="Sorensen T."/>
            <person name="Nielsen M.R."/>
            <person name="Sondergaard T.E."/>
            <person name="Sorensen J.L."/>
            <person name="Fitzpatrick D.A."/>
            <person name="Frisvad J.C."/>
            <person name="Nielsen K.L."/>
        </authorList>
    </citation>
    <scope>NUCLEOTIDE SEQUENCE [LARGE SCALE GENOMIC DNA]</scope>
    <source>
        <strain evidence="2 3">IBT 35679</strain>
    </source>
</reference>
<evidence type="ECO:0000313" key="3">
    <source>
        <dbReference type="Proteomes" id="UP001220324"/>
    </source>
</evidence>
<keyword evidence="1" id="KW-0040">ANK repeat</keyword>